<dbReference type="EMBL" id="HE978323">
    <property type="protein sequence ID" value="CCK72239.1"/>
    <property type="molecule type" value="Genomic_DNA"/>
</dbReference>
<evidence type="ECO:0000313" key="5">
    <source>
        <dbReference type="Proteomes" id="UP000006310"/>
    </source>
</evidence>
<evidence type="ECO:0000256" key="1">
    <source>
        <dbReference type="ARBA" id="ARBA00022574"/>
    </source>
</evidence>
<reference evidence="4 5" key="1">
    <citation type="journal article" date="2011" name="Proc. Natl. Acad. Sci. U.S.A.">
        <title>Evolutionary erosion of yeast sex chromosomes by mating-type switching accidents.</title>
        <authorList>
            <person name="Gordon J.L."/>
            <person name="Armisen D."/>
            <person name="Proux-Wera E."/>
            <person name="Oheigeartaigh S.S."/>
            <person name="Byrne K.P."/>
            <person name="Wolfe K.H."/>
        </authorList>
    </citation>
    <scope>NUCLEOTIDE SEQUENCE [LARGE SCALE GENOMIC DNA]</scope>
    <source>
        <strain evidence="5">ATCC MYA-139 / BCRC 22969 / CBS 8797 / CCRC 22969 / KCTC 17520 / NBRC 10181 / NCYC 3082</strain>
    </source>
</reference>
<organism evidence="4 5">
    <name type="scientific">Huiozyma naganishii (strain ATCC MYA-139 / BCRC 22969 / CBS 8797 / KCTC 17520 / NBRC 10181 / NCYC 3082 / Yp74L-3)</name>
    <name type="common">Yeast</name>
    <name type="synonym">Kazachstania naganishii</name>
    <dbReference type="NCBI Taxonomy" id="1071383"/>
    <lineage>
        <taxon>Eukaryota</taxon>
        <taxon>Fungi</taxon>
        <taxon>Dikarya</taxon>
        <taxon>Ascomycota</taxon>
        <taxon>Saccharomycotina</taxon>
        <taxon>Saccharomycetes</taxon>
        <taxon>Saccharomycetales</taxon>
        <taxon>Saccharomycetaceae</taxon>
        <taxon>Huiozyma</taxon>
    </lineage>
</organism>
<dbReference type="GO" id="GO:0032221">
    <property type="term" value="C:Rpd3S complex"/>
    <property type="evidence" value="ECO:0007669"/>
    <property type="project" value="EnsemblFungi"/>
</dbReference>
<reference evidence="5" key="2">
    <citation type="submission" date="2012-08" db="EMBL/GenBank/DDBJ databases">
        <title>Genome sequence of Kazachstania naganishii.</title>
        <authorList>
            <person name="Gordon J.L."/>
            <person name="Armisen D."/>
            <person name="Proux-Wera E."/>
            <person name="OhEigeartaigh S.S."/>
            <person name="Byrne K.P."/>
            <person name="Wolfe K.H."/>
        </authorList>
    </citation>
    <scope>NUCLEOTIDE SEQUENCE [LARGE SCALE GENOMIC DNA]</scope>
    <source>
        <strain evidence="5">ATCC MYA-139 / BCRC 22969 / CBS 8797 / CCRC 22969 / KCTC 17520 / NBRC 10181 / NCYC 3082</strain>
    </source>
</reference>
<dbReference type="GO" id="GO:0045944">
    <property type="term" value="P:positive regulation of transcription by RNA polymerase II"/>
    <property type="evidence" value="ECO:0007669"/>
    <property type="project" value="EnsemblFungi"/>
</dbReference>
<dbReference type="OrthoDB" id="427795at2759"/>
<dbReference type="Proteomes" id="UP000006310">
    <property type="component" value="Chromosome 10"/>
</dbReference>
<keyword evidence="2" id="KW-0677">Repeat</keyword>
<protein>
    <submittedName>
        <fullName evidence="4">Uncharacterized protein</fullName>
    </submittedName>
</protein>
<gene>
    <name evidence="4" type="primary">KNAG0J01580</name>
    <name evidence="4" type="ordered locus">KNAG_0J01580</name>
</gene>
<dbReference type="SUPFAM" id="SSF50978">
    <property type="entry name" value="WD40 repeat-like"/>
    <property type="match status" value="1"/>
</dbReference>
<name>J7S9Q5_HUIN7</name>
<proteinExistence type="predicted"/>
<keyword evidence="1" id="KW-0853">WD repeat</keyword>
<dbReference type="GO" id="GO:0033698">
    <property type="term" value="C:Rpd3L complex"/>
    <property type="evidence" value="ECO:0007669"/>
    <property type="project" value="EnsemblFungi"/>
</dbReference>
<evidence type="ECO:0000256" key="2">
    <source>
        <dbReference type="ARBA" id="ARBA00022737"/>
    </source>
</evidence>
<dbReference type="InterPro" id="IPR050459">
    <property type="entry name" value="WD_repeat_RBAP46/RBAP48/MSI1"/>
</dbReference>
<accession>J7S9Q5</accession>
<dbReference type="InterPro" id="IPR036322">
    <property type="entry name" value="WD40_repeat_dom_sf"/>
</dbReference>
<dbReference type="PANTHER" id="PTHR22850">
    <property type="entry name" value="WD40 REPEAT FAMILY"/>
    <property type="match status" value="1"/>
</dbReference>
<dbReference type="eggNOG" id="ENOG502QSEV">
    <property type="taxonomic scope" value="Eukaryota"/>
</dbReference>
<dbReference type="Gene3D" id="2.130.10.10">
    <property type="entry name" value="YVTN repeat-like/Quinoprotein amine dehydrogenase"/>
    <property type="match status" value="1"/>
</dbReference>
<dbReference type="STRING" id="1071383.J7S9Q5"/>
<dbReference type="InterPro" id="IPR015943">
    <property type="entry name" value="WD40/YVTN_repeat-like_dom_sf"/>
</dbReference>
<dbReference type="KEGG" id="kng:KNAG_0J01580"/>
<dbReference type="GO" id="GO:0040020">
    <property type="term" value="P:regulation of meiotic nuclear division"/>
    <property type="evidence" value="ECO:0007669"/>
    <property type="project" value="EnsemblFungi"/>
</dbReference>
<dbReference type="GO" id="GO:0016479">
    <property type="term" value="P:negative regulation of transcription by RNA polymerase I"/>
    <property type="evidence" value="ECO:0007669"/>
    <property type="project" value="EnsemblFungi"/>
</dbReference>
<keyword evidence="5" id="KW-1185">Reference proteome</keyword>
<evidence type="ECO:0000313" key="4">
    <source>
        <dbReference type="EMBL" id="CCK72239.1"/>
    </source>
</evidence>
<sequence>MSAEVAPSTASSDTVELDQANIILNEEFKIWKKTIPSLYKHISTFKPAISQGSAVLEDEKELKRAIVFTDKLVPDKNNGTLSTSVLCSQGSNIYTFETFLPLGVHYTSGANALTSCQYNEHTIEQAIEFGERSQHWVWQNETVNKLFYVGDEDVKFIALAESGALGWFKDGLKPPQKVLCGSEMQGSDVRASVDADVSSDGTLIVKCLPMKDTLTLVGNTRENRGNLVRSIAVDNASTIRCIKFIGSDIFACCSRDNLVRFYSSKSNNQEPVWLLRIPDSNGTIECIGSSLLMPTLVAFGTSNGTIKIWDTRSIRATSGLAVNENPLLRLNHLQQEGVVDIQFSAVSPTQFITVGSKGNVYHWDLEYLMGKGDDDSEIEAINQADLQEECLAFYHTGGCRRSIGTLSKKNTAQLHSTIGELVVTVDADGLVTVYIPFNGRYETEIKEDEALQKENDTPQDEASKSENV</sequence>
<dbReference type="AlphaFoldDB" id="J7S9Q5"/>
<dbReference type="InterPro" id="IPR001680">
    <property type="entry name" value="WD40_rpt"/>
</dbReference>
<dbReference type="GeneID" id="34527994"/>
<dbReference type="SMART" id="SM00320">
    <property type="entry name" value="WD40"/>
    <property type="match status" value="3"/>
</dbReference>
<dbReference type="HOGENOM" id="CLU_036523_0_0_1"/>
<evidence type="ECO:0000256" key="3">
    <source>
        <dbReference type="SAM" id="MobiDB-lite"/>
    </source>
</evidence>
<dbReference type="GO" id="GO:0034605">
    <property type="term" value="P:cellular response to heat"/>
    <property type="evidence" value="ECO:0007669"/>
    <property type="project" value="EnsemblFungi"/>
</dbReference>
<feature type="region of interest" description="Disordered" evidence="3">
    <location>
        <begin position="446"/>
        <end position="468"/>
    </location>
</feature>
<dbReference type="RefSeq" id="XP_022466484.1">
    <property type="nucleotide sequence ID" value="XM_022610160.1"/>
</dbReference>
<dbReference type="GO" id="GO:0003714">
    <property type="term" value="F:transcription corepressor activity"/>
    <property type="evidence" value="ECO:0007669"/>
    <property type="project" value="EnsemblFungi"/>
</dbReference>
<dbReference type="OMA" id="WDIRTIA"/>
<dbReference type="GO" id="GO:0005737">
    <property type="term" value="C:cytoplasm"/>
    <property type="evidence" value="ECO:0007669"/>
    <property type="project" value="EnsemblFungi"/>
</dbReference>